<dbReference type="EMBL" id="BDQK01000008">
    <property type="protein sequence ID" value="GBF80528.1"/>
    <property type="molecule type" value="Genomic_DNA"/>
</dbReference>
<evidence type="ECO:0000256" key="2">
    <source>
        <dbReference type="SAM" id="SignalP"/>
    </source>
</evidence>
<feature type="chain" id="PRO_5019429346" evidence="2">
    <location>
        <begin position="35"/>
        <end position="293"/>
    </location>
</feature>
<dbReference type="AlphaFoldDB" id="A0A401IGY8"/>
<evidence type="ECO:0000313" key="3">
    <source>
        <dbReference type="EMBL" id="GBF80528.1"/>
    </source>
</evidence>
<dbReference type="RefSeq" id="WP_124976138.1">
    <property type="nucleotide sequence ID" value="NZ_BDQK01000008.1"/>
</dbReference>
<evidence type="ECO:0000313" key="4">
    <source>
        <dbReference type="Proteomes" id="UP000287247"/>
    </source>
</evidence>
<accession>A0A401IGY8</accession>
<proteinExistence type="predicted"/>
<dbReference type="Proteomes" id="UP000287247">
    <property type="component" value="Unassembled WGS sequence"/>
</dbReference>
<evidence type="ECO:0000256" key="1">
    <source>
        <dbReference type="SAM" id="MobiDB-lite"/>
    </source>
</evidence>
<comment type="caution">
    <text evidence="3">The sequence shown here is derived from an EMBL/GenBank/DDBJ whole genome shotgun (WGS) entry which is preliminary data.</text>
</comment>
<keyword evidence="2" id="KW-0732">Signal</keyword>
<feature type="signal peptide" evidence="2">
    <location>
        <begin position="1"/>
        <end position="34"/>
    </location>
</feature>
<protein>
    <submittedName>
        <fullName evidence="3">Uncharacterized protein</fullName>
    </submittedName>
</protein>
<gene>
    <name evidence="3" type="ORF">AsFPU1_1929</name>
</gene>
<reference evidence="4" key="1">
    <citation type="submission" date="2017-05" db="EMBL/GenBank/DDBJ databases">
        <title>Physiological properties and genetic analysis related to exopolysaccharide production of fresh-water unicellular cyanobacterium Aphanothece sacrum, Suizenji Nori, that has been cultured as a food source in Japan.</title>
        <authorList>
            <person name="Kanesaki Y."/>
            <person name="Yoshikawa S."/>
            <person name="Ohki K."/>
        </authorList>
    </citation>
    <scope>NUCLEOTIDE SEQUENCE [LARGE SCALE GENOMIC DNA]</scope>
    <source>
        <strain evidence="4">FPU1</strain>
    </source>
</reference>
<feature type="region of interest" description="Disordered" evidence="1">
    <location>
        <begin position="49"/>
        <end position="74"/>
    </location>
</feature>
<dbReference type="OrthoDB" id="420905at2"/>
<keyword evidence="4" id="KW-1185">Reference proteome</keyword>
<name>A0A401IGY8_APHSA</name>
<sequence>MFKRLLAGQWFRPTVSLGCLLTGWLLTANVAVQAQTDAVVPSMAHRSFTPSMELSPPEFDLESEPETSTIPDDPLDSPYPIPWPWLLETQQEFNDKQVVGQRYYRSQALVSPDGEYAAYTRINMVADPQLYRSQATSVMFLENLKTGELQVIRAGSPIAAHLQEIAKTEEVPGAISILMPISWSANGDRLLSRQVEGFFSTSDVTDYGVIWERQTNQTTTLKPSEDEESTAILLGWNNVQGEQVLFQTGQLGDEDWPVLAVSANGQTVVAKNPEPVTYGRLVSRSWTGSQTLQ</sequence>
<organism evidence="3 4">
    <name type="scientific">Aphanothece sacrum FPU1</name>
    <dbReference type="NCBI Taxonomy" id="1920663"/>
    <lineage>
        <taxon>Bacteria</taxon>
        <taxon>Bacillati</taxon>
        <taxon>Cyanobacteriota</taxon>
        <taxon>Cyanophyceae</taxon>
        <taxon>Oscillatoriophycideae</taxon>
        <taxon>Chroococcales</taxon>
        <taxon>Aphanothecaceae</taxon>
        <taxon>Aphanothece</taxon>
    </lineage>
</organism>